<feature type="domain" description="RNA polymerase sigma factor 70 region 4 type 2" evidence="7">
    <location>
        <begin position="96"/>
        <end position="148"/>
    </location>
</feature>
<dbReference type="Proteomes" id="UP000251889">
    <property type="component" value="Unassembled WGS sequence"/>
</dbReference>
<dbReference type="EMBL" id="QMFY01000002">
    <property type="protein sequence ID" value="RAW02088.1"/>
    <property type="molecule type" value="Genomic_DNA"/>
</dbReference>
<name>A0A364Y514_9BACT</name>
<feature type="domain" description="RNA polymerase sigma-70 region 2" evidence="6">
    <location>
        <begin position="10"/>
        <end position="73"/>
    </location>
</feature>
<dbReference type="InterPro" id="IPR013325">
    <property type="entry name" value="RNA_pol_sigma_r2"/>
</dbReference>
<dbReference type="GO" id="GO:0003677">
    <property type="term" value="F:DNA binding"/>
    <property type="evidence" value="ECO:0007669"/>
    <property type="project" value="InterPro"/>
</dbReference>
<dbReference type="InterPro" id="IPR007627">
    <property type="entry name" value="RNA_pol_sigma70_r2"/>
</dbReference>
<evidence type="ECO:0000259" key="7">
    <source>
        <dbReference type="Pfam" id="PF08281"/>
    </source>
</evidence>
<dbReference type="SUPFAM" id="SSF88659">
    <property type="entry name" value="Sigma3 and sigma4 domains of RNA polymerase sigma factors"/>
    <property type="match status" value="1"/>
</dbReference>
<dbReference type="GO" id="GO:0006352">
    <property type="term" value="P:DNA-templated transcription initiation"/>
    <property type="evidence" value="ECO:0007669"/>
    <property type="project" value="InterPro"/>
</dbReference>
<gene>
    <name evidence="8" type="ORF">DQQ10_05925</name>
</gene>
<dbReference type="OrthoDB" id="9780326at2"/>
<protein>
    <submittedName>
        <fullName evidence="8">RNA polymerase subunit sigma</fullName>
    </submittedName>
</protein>
<keyword evidence="2" id="KW-0805">Transcription regulation</keyword>
<proteinExistence type="inferred from homology"/>
<dbReference type="InterPro" id="IPR013324">
    <property type="entry name" value="RNA_pol_sigma_r3/r4-like"/>
</dbReference>
<dbReference type="Pfam" id="PF04542">
    <property type="entry name" value="Sigma70_r2"/>
    <property type="match status" value="1"/>
</dbReference>
<dbReference type="Pfam" id="PF08281">
    <property type="entry name" value="Sigma70_r4_2"/>
    <property type="match status" value="1"/>
</dbReference>
<dbReference type="AlphaFoldDB" id="A0A364Y514"/>
<reference evidence="8 9" key="1">
    <citation type="submission" date="2018-06" db="EMBL/GenBank/DDBJ databases">
        <title>Chryseolinea flavus sp. nov., a member of the phylum Bacteroidetes isolated from soil.</title>
        <authorList>
            <person name="Li Y."/>
            <person name="Wang J."/>
        </authorList>
    </citation>
    <scope>NUCLEOTIDE SEQUENCE [LARGE SCALE GENOMIC DNA]</scope>
    <source>
        <strain evidence="8 9">SDU1-6</strain>
    </source>
</reference>
<evidence type="ECO:0000256" key="3">
    <source>
        <dbReference type="ARBA" id="ARBA00023082"/>
    </source>
</evidence>
<evidence type="ECO:0000313" key="8">
    <source>
        <dbReference type="EMBL" id="RAW02088.1"/>
    </source>
</evidence>
<keyword evidence="5" id="KW-0175">Coiled coil</keyword>
<comment type="caution">
    <text evidence="8">The sequence shown here is derived from an EMBL/GenBank/DDBJ whole genome shotgun (WGS) entry which is preliminary data.</text>
</comment>
<feature type="coiled-coil region" evidence="5">
    <location>
        <begin position="127"/>
        <end position="154"/>
    </location>
</feature>
<dbReference type="SUPFAM" id="SSF88946">
    <property type="entry name" value="Sigma2 domain of RNA polymerase sigma factors"/>
    <property type="match status" value="1"/>
</dbReference>
<dbReference type="NCBIfam" id="TIGR02937">
    <property type="entry name" value="sigma70-ECF"/>
    <property type="match status" value="1"/>
</dbReference>
<sequence>MTAVDLNWNSVQNELKGFVYKRVKDKALTEDIVHDVFLKVQSKIHQVKESDKLFGWIYQITRNTITDHYRKNAKNINPKDIDWESSPPNFNDCVSNAISELIPTLPEIYRVPLEMTELQNMSQIDVAEKLKLNYTTAKARVQRARQMLREKLNEILIIKTDGYGNVIICKDRGLCC</sequence>
<organism evidence="8 9">
    <name type="scientific">Pseudochryseolinea flava</name>
    <dbReference type="NCBI Taxonomy" id="2059302"/>
    <lineage>
        <taxon>Bacteria</taxon>
        <taxon>Pseudomonadati</taxon>
        <taxon>Bacteroidota</taxon>
        <taxon>Cytophagia</taxon>
        <taxon>Cytophagales</taxon>
        <taxon>Fulvivirgaceae</taxon>
        <taxon>Pseudochryseolinea</taxon>
    </lineage>
</organism>
<evidence type="ECO:0000256" key="1">
    <source>
        <dbReference type="ARBA" id="ARBA00010641"/>
    </source>
</evidence>
<dbReference type="InterPro" id="IPR014284">
    <property type="entry name" value="RNA_pol_sigma-70_dom"/>
</dbReference>
<dbReference type="PANTHER" id="PTHR43133:SF62">
    <property type="entry name" value="RNA POLYMERASE SIGMA FACTOR SIGZ"/>
    <property type="match status" value="1"/>
</dbReference>
<dbReference type="InterPro" id="IPR036388">
    <property type="entry name" value="WH-like_DNA-bd_sf"/>
</dbReference>
<comment type="similarity">
    <text evidence="1">Belongs to the sigma-70 factor family. ECF subfamily.</text>
</comment>
<dbReference type="RefSeq" id="WP_112745911.1">
    <property type="nucleotide sequence ID" value="NZ_QMFY01000002.1"/>
</dbReference>
<dbReference type="GO" id="GO:0016987">
    <property type="term" value="F:sigma factor activity"/>
    <property type="evidence" value="ECO:0007669"/>
    <property type="project" value="UniProtKB-KW"/>
</dbReference>
<dbReference type="Gene3D" id="1.10.1740.10">
    <property type="match status" value="1"/>
</dbReference>
<accession>A0A364Y514</accession>
<evidence type="ECO:0000256" key="5">
    <source>
        <dbReference type="SAM" id="Coils"/>
    </source>
</evidence>
<dbReference type="Gene3D" id="1.10.10.10">
    <property type="entry name" value="Winged helix-like DNA-binding domain superfamily/Winged helix DNA-binding domain"/>
    <property type="match status" value="1"/>
</dbReference>
<dbReference type="InterPro" id="IPR013249">
    <property type="entry name" value="RNA_pol_sigma70_r4_t2"/>
</dbReference>
<keyword evidence="9" id="KW-1185">Reference proteome</keyword>
<evidence type="ECO:0000313" key="9">
    <source>
        <dbReference type="Proteomes" id="UP000251889"/>
    </source>
</evidence>
<evidence type="ECO:0000256" key="4">
    <source>
        <dbReference type="ARBA" id="ARBA00023163"/>
    </source>
</evidence>
<evidence type="ECO:0000259" key="6">
    <source>
        <dbReference type="Pfam" id="PF04542"/>
    </source>
</evidence>
<keyword evidence="3" id="KW-0731">Sigma factor</keyword>
<keyword evidence="4" id="KW-0804">Transcription</keyword>
<dbReference type="PANTHER" id="PTHR43133">
    <property type="entry name" value="RNA POLYMERASE ECF-TYPE SIGMA FACTO"/>
    <property type="match status" value="1"/>
</dbReference>
<dbReference type="InterPro" id="IPR039425">
    <property type="entry name" value="RNA_pol_sigma-70-like"/>
</dbReference>
<evidence type="ECO:0000256" key="2">
    <source>
        <dbReference type="ARBA" id="ARBA00023015"/>
    </source>
</evidence>